<feature type="region of interest" description="Disordered" evidence="2">
    <location>
        <begin position="114"/>
        <end position="152"/>
    </location>
</feature>
<feature type="domain" description="WRKY" evidence="3">
    <location>
        <begin position="160"/>
        <end position="230"/>
    </location>
</feature>
<reference evidence="4 5" key="1">
    <citation type="submission" date="2020-08" db="EMBL/GenBank/DDBJ databases">
        <title>Plant Genome Project.</title>
        <authorList>
            <person name="Zhang R.-G."/>
        </authorList>
    </citation>
    <scope>NUCLEOTIDE SEQUENCE [LARGE SCALE GENOMIC DNA]</scope>
    <source>
        <tissue evidence="4">Rhizome</tissue>
    </source>
</reference>
<gene>
    <name evidence="4" type="ORF">ZIOFF_067158</name>
</gene>
<dbReference type="PROSITE" id="PS50811">
    <property type="entry name" value="WRKY"/>
    <property type="match status" value="1"/>
</dbReference>
<comment type="caution">
    <text evidence="4">The sequence shown here is derived from an EMBL/GenBank/DDBJ whole genome shotgun (WGS) entry which is preliminary data.</text>
</comment>
<feature type="coiled-coil region" evidence="1">
    <location>
        <begin position="63"/>
        <end position="111"/>
    </location>
</feature>
<dbReference type="AlphaFoldDB" id="A0A8J5C5F7"/>
<keyword evidence="1" id="KW-0175">Coiled coil</keyword>
<evidence type="ECO:0000256" key="2">
    <source>
        <dbReference type="SAM" id="MobiDB-lite"/>
    </source>
</evidence>
<dbReference type="Pfam" id="PF03106">
    <property type="entry name" value="WRKY"/>
    <property type="match status" value="1"/>
</dbReference>
<dbReference type="InterPro" id="IPR044810">
    <property type="entry name" value="WRKY_plant"/>
</dbReference>
<dbReference type="GO" id="GO:0003700">
    <property type="term" value="F:DNA-binding transcription factor activity"/>
    <property type="evidence" value="ECO:0007669"/>
    <property type="project" value="InterPro"/>
</dbReference>
<evidence type="ECO:0000313" key="5">
    <source>
        <dbReference type="Proteomes" id="UP000734854"/>
    </source>
</evidence>
<sequence>MENSGSSSRKRSSNHIRFFPQEPKRGRIEYQDHEEPNLDLTLQLGSSRTVQNQRAQIQAPPAAEDKIAKWEAVRAELERAEDENRLLKEKLNEANMENKALQDRHSELLLEHNPDEQGGAVVSPSSSDRTLSDHDRSSPSNPDRTQPIMKDTQVSVRIRPEQKLFHDGCHWRKYGEKLSKGNPFPRAYFRCSCSLNVIKRCSVHKKVQRCAEDPTAWTITYKGSHNHQLPPAALATANATSAAMSMLMSGSLSSASVISDNSVLAGATISVADPFPTVMVDYTRPPPAVARMSELTKVIFTDPRVKAALVSAITASFSVPKDKGDGGSQENGKKE</sequence>
<feature type="compositionally biased region" description="Basic and acidic residues" evidence="2">
    <location>
        <begin position="22"/>
        <end position="35"/>
    </location>
</feature>
<keyword evidence="5" id="KW-1185">Reference proteome</keyword>
<dbReference type="SMART" id="SM00774">
    <property type="entry name" value="WRKY"/>
    <property type="match status" value="1"/>
</dbReference>
<evidence type="ECO:0000256" key="1">
    <source>
        <dbReference type="SAM" id="Coils"/>
    </source>
</evidence>
<organism evidence="4 5">
    <name type="scientific">Zingiber officinale</name>
    <name type="common">Ginger</name>
    <name type="synonym">Amomum zingiber</name>
    <dbReference type="NCBI Taxonomy" id="94328"/>
    <lineage>
        <taxon>Eukaryota</taxon>
        <taxon>Viridiplantae</taxon>
        <taxon>Streptophyta</taxon>
        <taxon>Embryophyta</taxon>
        <taxon>Tracheophyta</taxon>
        <taxon>Spermatophyta</taxon>
        <taxon>Magnoliopsida</taxon>
        <taxon>Liliopsida</taxon>
        <taxon>Zingiberales</taxon>
        <taxon>Zingiberaceae</taxon>
        <taxon>Zingiber</taxon>
    </lineage>
</organism>
<feature type="region of interest" description="Disordered" evidence="2">
    <location>
        <begin position="1"/>
        <end position="35"/>
    </location>
</feature>
<dbReference type="EMBL" id="JACMSC010000019">
    <property type="protein sequence ID" value="KAG6473245.1"/>
    <property type="molecule type" value="Genomic_DNA"/>
</dbReference>
<evidence type="ECO:0000313" key="4">
    <source>
        <dbReference type="EMBL" id="KAG6473245.1"/>
    </source>
</evidence>
<dbReference type="PANTHER" id="PTHR31429">
    <property type="entry name" value="WRKY TRANSCRIPTION FACTOR 36-RELATED"/>
    <property type="match status" value="1"/>
</dbReference>
<evidence type="ECO:0000259" key="3">
    <source>
        <dbReference type="PROSITE" id="PS50811"/>
    </source>
</evidence>
<proteinExistence type="predicted"/>
<dbReference type="InterPro" id="IPR003657">
    <property type="entry name" value="WRKY_dom"/>
</dbReference>
<accession>A0A8J5C5F7</accession>
<dbReference type="GO" id="GO:0043565">
    <property type="term" value="F:sequence-specific DNA binding"/>
    <property type="evidence" value="ECO:0007669"/>
    <property type="project" value="InterPro"/>
</dbReference>
<name>A0A8J5C5F7_ZINOF</name>
<protein>
    <recommendedName>
        <fullName evidence="3">WRKY domain-containing protein</fullName>
    </recommendedName>
</protein>
<dbReference type="Proteomes" id="UP000734854">
    <property type="component" value="Unassembled WGS sequence"/>
</dbReference>
<dbReference type="PANTHER" id="PTHR31429:SF106">
    <property type="entry name" value="WRKY TRANSCRIPTION FACTOR 31-RELATED"/>
    <property type="match status" value="1"/>
</dbReference>